<dbReference type="EMBL" id="WRXN01000001">
    <property type="protein sequence ID" value="MVT07523.1"/>
    <property type="molecule type" value="Genomic_DNA"/>
</dbReference>
<comment type="caution">
    <text evidence="2">The sequence shown here is derived from an EMBL/GenBank/DDBJ whole genome shotgun (WGS) entry which is preliminary data.</text>
</comment>
<dbReference type="InterPro" id="IPR002035">
    <property type="entry name" value="VWF_A"/>
</dbReference>
<organism evidence="2 3">
    <name type="scientific">Chitinophaga tropicalis</name>
    <dbReference type="NCBI Taxonomy" id="2683588"/>
    <lineage>
        <taxon>Bacteria</taxon>
        <taxon>Pseudomonadati</taxon>
        <taxon>Bacteroidota</taxon>
        <taxon>Chitinophagia</taxon>
        <taxon>Chitinophagales</taxon>
        <taxon>Chitinophagaceae</taxon>
        <taxon>Chitinophaga</taxon>
    </lineage>
</organism>
<dbReference type="RefSeq" id="WP_157304912.1">
    <property type="nucleotide sequence ID" value="NZ_WRXN01000001.1"/>
</dbReference>
<dbReference type="PROSITE" id="PS50234">
    <property type="entry name" value="VWFA"/>
    <property type="match status" value="1"/>
</dbReference>
<dbReference type="Pfam" id="PF00092">
    <property type="entry name" value="VWA"/>
    <property type="match status" value="1"/>
</dbReference>
<sequence>MRRLPIYFLIDVSESMVGEQIQYVEEGLATIIKELKSDPYALETAWISILVFAGQAKTIVPLQEVISFYPPKFPIGGGTSLSKGLGHLMFELRRNIVTTTATQKGDWKPIVFLFTDGTPTDDTSAAINEWKQNWKNKANLIAVSFGDENNLGVLKELTDTVLLFKNTTPQAYKEFFRWITASIKSSSVSVSNNGADMELAKLSDDAILEKVNLDKIPPPKSGYVDMNFAIFSAQCQQTKKPYLIKYKKALRPVNISGMTMQSMGYRLVGAFPVDNAYFELSAEGGMPSSKVGSDELDGFPTCPCCGNQYGFALCGCGKVHCVGTEDESTCPSCNTKGRYGSGGGTLNIDRTQG</sequence>
<evidence type="ECO:0000313" key="2">
    <source>
        <dbReference type="EMBL" id="MVT07523.1"/>
    </source>
</evidence>
<evidence type="ECO:0000313" key="3">
    <source>
        <dbReference type="Proteomes" id="UP000461730"/>
    </source>
</evidence>
<feature type="domain" description="VWFA" evidence="1">
    <location>
        <begin position="5"/>
        <end position="179"/>
    </location>
</feature>
<dbReference type="Gene3D" id="3.40.50.410">
    <property type="entry name" value="von Willebrand factor, type A domain"/>
    <property type="match status" value="1"/>
</dbReference>
<dbReference type="Pfam" id="PF15616">
    <property type="entry name" value="TerY_C"/>
    <property type="match status" value="1"/>
</dbReference>
<proteinExistence type="predicted"/>
<gene>
    <name evidence="2" type="ORF">GO493_04565</name>
</gene>
<evidence type="ECO:0000259" key="1">
    <source>
        <dbReference type="PROSITE" id="PS50234"/>
    </source>
</evidence>
<dbReference type="Proteomes" id="UP000461730">
    <property type="component" value="Unassembled WGS sequence"/>
</dbReference>
<protein>
    <submittedName>
        <fullName evidence="2">VWA domain-containing protein</fullName>
    </submittedName>
</protein>
<keyword evidence="3" id="KW-1185">Reference proteome</keyword>
<reference evidence="2 3" key="1">
    <citation type="submission" date="2019-12" db="EMBL/GenBank/DDBJ databases">
        <title>Chitinophaga sp. strain ysch24 (GDMCC 1.1355), whole genome shotgun sequence.</title>
        <authorList>
            <person name="Zhang X."/>
        </authorList>
    </citation>
    <scope>NUCLEOTIDE SEQUENCE [LARGE SCALE GENOMIC DNA]</scope>
    <source>
        <strain evidence="3">ysch24</strain>
    </source>
</reference>
<dbReference type="AlphaFoldDB" id="A0A7K1TZK5"/>
<accession>A0A7K1TZK5</accession>
<dbReference type="SUPFAM" id="SSF53300">
    <property type="entry name" value="vWA-like"/>
    <property type="match status" value="1"/>
</dbReference>
<name>A0A7K1TZK5_9BACT</name>
<dbReference type="InterPro" id="IPR028274">
    <property type="entry name" value="TerY-C"/>
</dbReference>
<dbReference type="SMART" id="SM00327">
    <property type="entry name" value="VWA"/>
    <property type="match status" value="1"/>
</dbReference>
<dbReference type="InterPro" id="IPR036465">
    <property type="entry name" value="vWFA_dom_sf"/>
</dbReference>